<gene>
    <name evidence="2" type="ORF">E2C01_009496</name>
</gene>
<evidence type="ECO:0000313" key="2">
    <source>
        <dbReference type="EMBL" id="MPC16665.1"/>
    </source>
</evidence>
<protein>
    <submittedName>
        <fullName evidence="2">Uncharacterized protein</fullName>
    </submittedName>
</protein>
<sequence>MLPPPCSLELHEVNAMATFAKKKNWEFCLVGVGWKECVGVQVVMWGKGGAGGTQVSRAVRDPRACGPYPLPLPSSDPLVVLNPASTLLSSGRVSVASAKPPAPTPASPPPNSSRDASPTTTKIFTAAEQPTPIFSYLPPPPHTFYPQPANLEVTHFDVMVSEVCGHGPPARRRCRHSHHHHHTATPRSLCRCYVCICVTSGVAAPPSVAWRGAATPPSYIFHKTHKRRLWYSLQCACFGVRSTQARLLNTGPLVVPYRVQNRVSLGEEGCRPVLAAGPESSTGLKVTVWTRRWPRSPHGPKGGRALERREGEIPVYWAEALTGGACLRQQESERGRASGSCTWSSIGRVEKLLALLPHLRKF</sequence>
<name>A0A5B7D5Y2_PORTR</name>
<evidence type="ECO:0000313" key="3">
    <source>
        <dbReference type="Proteomes" id="UP000324222"/>
    </source>
</evidence>
<evidence type="ECO:0000256" key="1">
    <source>
        <dbReference type="SAM" id="MobiDB-lite"/>
    </source>
</evidence>
<dbReference type="Proteomes" id="UP000324222">
    <property type="component" value="Unassembled WGS sequence"/>
</dbReference>
<comment type="caution">
    <text evidence="2">The sequence shown here is derived from an EMBL/GenBank/DDBJ whole genome shotgun (WGS) entry which is preliminary data.</text>
</comment>
<dbReference type="AlphaFoldDB" id="A0A5B7D5Y2"/>
<organism evidence="2 3">
    <name type="scientific">Portunus trituberculatus</name>
    <name type="common">Swimming crab</name>
    <name type="synonym">Neptunus trituberculatus</name>
    <dbReference type="NCBI Taxonomy" id="210409"/>
    <lineage>
        <taxon>Eukaryota</taxon>
        <taxon>Metazoa</taxon>
        <taxon>Ecdysozoa</taxon>
        <taxon>Arthropoda</taxon>
        <taxon>Crustacea</taxon>
        <taxon>Multicrustacea</taxon>
        <taxon>Malacostraca</taxon>
        <taxon>Eumalacostraca</taxon>
        <taxon>Eucarida</taxon>
        <taxon>Decapoda</taxon>
        <taxon>Pleocyemata</taxon>
        <taxon>Brachyura</taxon>
        <taxon>Eubrachyura</taxon>
        <taxon>Portunoidea</taxon>
        <taxon>Portunidae</taxon>
        <taxon>Portuninae</taxon>
        <taxon>Portunus</taxon>
    </lineage>
</organism>
<feature type="region of interest" description="Disordered" evidence="1">
    <location>
        <begin position="92"/>
        <end position="118"/>
    </location>
</feature>
<proteinExistence type="predicted"/>
<keyword evidence="3" id="KW-1185">Reference proteome</keyword>
<dbReference type="EMBL" id="VSRR010000525">
    <property type="protein sequence ID" value="MPC16665.1"/>
    <property type="molecule type" value="Genomic_DNA"/>
</dbReference>
<feature type="compositionally biased region" description="Pro residues" evidence="1">
    <location>
        <begin position="100"/>
        <end position="111"/>
    </location>
</feature>
<reference evidence="2 3" key="1">
    <citation type="submission" date="2019-05" db="EMBL/GenBank/DDBJ databases">
        <title>Another draft genome of Portunus trituberculatus and its Hox gene families provides insights of decapod evolution.</title>
        <authorList>
            <person name="Jeong J.-H."/>
            <person name="Song I."/>
            <person name="Kim S."/>
            <person name="Choi T."/>
            <person name="Kim D."/>
            <person name="Ryu S."/>
            <person name="Kim W."/>
        </authorList>
    </citation>
    <scope>NUCLEOTIDE SEQUENCE [LARGE SCALE GENOMIC DNA]</scope>
    <source>
        <tissue evidence="2">Muscle</tissue>
    </source>
</reference>
<accession>A0A5B7D5Y2</accession>